<keyword evidence="3" id="KW-0238">DNA-binding</keyword>
<organism evidence="6 7">
    <name type="scientific">Marinobacter xiaoshiensis</name>
    <dbReference type="NCBI Taxonomy" id="3073652"/>
    <lineage>
        <taxon>Bacteria</taxon>
        <taxon>Pseudomonadati</taxon>
        <taxon>Pseudomonadota</taxon>
        <taxon>Gammaproteobacteria</taxon>
        <taxon>Pseudomonadales</taxon>
        <taxon>Marinobacteraceae</taxon>
        <taxon>Marinobacter</taxon>
    </lineage>
</organism>
<keyword evidence="6" id="KW-0255">Endonuclease</keyword>
<dbReference type="Gene3D" id="3.90.220.20">
    <property type="entry name" value="DNA methylase specificity domains"/>
    <property type="match status" value="2"/>
</dbReference>
<reference evidence="6" key="1">
    <citation type="submission" date="2023-09" db="EMBL/GenBank/DDBJ databases">
        <title>Marinobacter sediminicola sp. nov. and Marinobacter maritimum sp. nov., isolated from marine sediment.</title>
        <authorList>
            <person name="An J."/>
        </authorList>
    </citation>
    <scope>NUCLEOTIDE SEQUENCE</scope>
    <source>
        <strain evidence="6">F60267</strain>
    </source>
</reference>
<dbReference type="PANTHER" id="PTHR43140">
    <property type="entry name" value="TYPE-1 RESTRICTION ENZYME ECOKI SPECIFICITY PROTEIN"/>
    <property type="match status" value="1"/>
</dbReference>
<evidence type="ECO:0000259" key="5">
    <source>
        <dbReference type="Pfam" id="PF01420"/>
    </source>
</evidence>
<comment type="similarity">
    <text evidence="1">Belongs to the type-I restriction system S methylase family.</text>
</comment>
<dbReference type="InterPro" id="IPR044946">
    <property type="entry name" value="Restrct_endonuc_typeI_TRD_sf"/>
</dbReference>
<keyword evidence="6" id="KW-0378">Hydrolase</keyword>
<evidence type="ECO:0000256" key="2">
    <source>
        <dbReference type="ARBA" id="ARBA00022747"/>
    </source>
</evidence>
<keyword evidence="4" id="KW-0175">Coiled coil</keyword>
<dbReference type="Proteomes" id="UP001267407">
    <property type="component" value="Unassembled WGS sequence"/>
</dbReference>
<keyword evidence="7" id="KW-1185">Reference proteome</keyword>
<dbReference type="CDD" id="cd17260">
    <property type="entry name" value="RMtype1_S_EcoEI-TRD1-CR1_like"/>
    <property type="match status" value="1"/>
</dbReference>
<evidence type="ECO:0000256" key="1">
    <source>
        <dbReference type="ARBA" id="ARBA00010923"/>
    </source>
</evidence>
<dbReference type="EC" id="3.1.21.-" evidence="6"/>
<comment type="caution">
    <text evidence="6">The sequence shown here is derived from an EMBL/GenBank/DDBJ whole genome shotgun (WGS) entry which is preliminary data.</text>
</comment>
<evidence type="ECO:0000256" key="4">
    <source>
        <dbReference type="SAM" id="Coils"/>
    </source>
</evidence>
<feature type="domain" description="Type I restriction modification DNA specificity" evidence="5">
    <location>
        <begin position="86"/>
        <end position="262"/>
    </location>
</feature>
<name>A0ABU2HJH7_9GAMM</name>
<dbReference type="InterPro" id="IPR051212">
    <property type="entry name" value="Type-I_RE_S_subunit"/>
</dbReference>
<evidence type="ECO:0000313" key="6">
    <source>
        <dbReference type="EMBL" id="MDS1311207.1"/>
    </source>
</evidence>
<dbReference type="CDD" id="cd17261">
    <property type="entry name" value="RMtype1_S_EcoKI-TRD2-CR2_like"/>
    <property type="match status" value="1"/>
</dbReference>
<evidence type="ECO:0000313" key="7">
    <source>
        <dbReference type="Proteomes" id="UP001267407"/>
    </source>
</evidence>
<keyword evidence="6" id="KW-0540">Nuclease</keyword>
<dbReference type="GO" id="GO:0004519">
    <property type="term" value="F:endonuclease activity"/>
    <property type="evidence" value="ECO:0007669"/>
    <property type="project" value="UniProtKB-KW"/>
</dbReference>
<evidence type="ECO:0000256" key="3">
    <source>
        <dbReference type="ARBA" id="ARBA00023125"/>
    </source>
</evidence>
<dbReference type="GO" id="GO:0016787">
    <property type="term" value="F:hydrolase activity"/>
    <property type="evidence" value="ECO:0007669"/>
    <property type="project" value="UniProtKB-KW"/>
</dbReference>
<keyword evidence="2" id="KW-0680">Restriction system</keyword>
<proteinExistence type="inferred from homology"/>
<accession>A0ABU2HJH7</accession>
<feature type="coiled-coil region" evidence="4">
    <location>
        <begin position="250"/>
        <end position="277"/>
    </location>
</feature>
<dbReference type="PANTHER" id="PTHR43140:SF1">
    <property type="entry name" value="TYPE I RESTRICTION ENZYME ECOKI SPECIFICITY SUBUNIT"/>
    <property type="match status" value="1"/>
</dbReference>
<sequence>MDAKQFLAELRHFVEAPGGIGQLREMIYQLAITGALTQQLETDGDARVLLADVAATKNRLIREKSYKRLPKLESEAIDLPRTIQLPETWCWTRLIDIGEVNPRNDAPDDAAASFIPMSGLSQAHKGQLAPEASRWGTIKKGYTHFANRDVVVAKITPCFENGKAAVVQDLEHEIGAGTTELHVFRPIHAGILSGYIYLFLRSPYFTVEGRESMTGTAGQKRLPANYFATRAVPLPPTKEQSRIVAKVDEMMALCDTLEEQQQARRKLQTNLRQSTLQTVATATSPYELQTAWTRLAENIGELFNATEDVDDLRKAILDLSVSGYLSAQDELDESATYLKAKILAAKEKGIADGSVSRKKHVKPEELKETMLPPHWESITLDEAISKIDAGWSPACLPRARGDESKWGVLKTTAVQVLRFLPDEHKELPASLDPRPQYQIKVGDILITRAGPRNRVGICCVVDFAPPRLMISDKLIRFHIVDDLINPRFVSLCLSAGEPGRIVERLKSGMADSQMNISQDKLRSITIPLPPIEEQQRILTKIDGLMDLLDAYCERLRNSERLAEQVAAATVSALTGIAIEQEEEPMKAPKTELVAPLRLGTLPGIRDQAPLATILARNNGELTAKDLWQRFGGEIDDFYAQLKTEVAHGWILEPAPGEMREKQNDTVGA</sequence>
<dbReference type="Pfam" id="PF01420">
    <property type="entry name" value="Methylase_S"/>
    <property type="match status" value="2"/>
</dbReference>
<dbReference type="SUPFAM" id="SSF116734">
    <property type="entry name" value="DNA methylase specificity domain"/>
    <property type="match status" value="2"/>
</dbReference>
<dbReference type="InterPro" id="IPR000055">
    <property type="entry name" value="Restrct_endonuc_typeI_TRD"/>
</dbReference>
<dbReference type="RefSeq" id="WP_310966607.1">
    <property type="nucleotide sequence ID" value="NZ_JAVMBO010000017.1"/>
</dbReference>
<feature type="domain" description="Type I restriction modification DNA specificity" evidence="5">
    <location>
        <begin position="435"/>
        <end position="546"/>
    </location>
</feature>
<protein>
    <submittedName>
        <fullName evidence="6">Restriction endonuclease subunit S</fullName>
        <ecNumber evidence="6">3.1.21.-</ecNumber>
    </submittedName>
</protein>
<dbReference type="EMBL" id="JAVMBO010000017">
    <property type="protein sequence ID" value="MDS1311207.1"/>
    <property type="molecule type" value="Genomic_DNA"/>
</dbReference>
<gene>
    <name evidence="6" type="ORF">RKA07_13980</name>
</gene>